<evidence type="ECO:0000256" key="2">
    <source>
        <dbReference type="ARBA" id="ARBA00022448"/>
    </source>
</evidence>
<organism evidence="6 7">
    <name type="scientific">Rhodococcus gordoniae</name>
    <dbReference type="NCBI Taxonomy" id="223392"/>
    <lineage>
        <taxon>Bacteria</taxon>
        <taxon>Bacillati</taxon>
        <taxon>Actinomycetota</taxon>
        <taxon>Actinomycetes</taxon>
        <taxon>Mycobacteriales</taxon>
        <taxon>Nocardiaceae</taxon>
        <taxon>Rhodococcus</taxon>
    </lineage>
</organism>
<dbReference type="EC" id="3.6.3.23" evidence="6"/>
<keyword evidence="6" id="KW-0378">Hydrolase</keyword>
<dbReference type="PANTHER" id="PTHR43776:SF7">
    <property type="entry name" value="D,D-DIPEPTIDE TRANSPORT ATP-BINDING PROTEIN DDPF-RELATED"/>
    <property type="match status" value="1"/>
</dbReference>
<evidence type="ECO:0000259" key="5">
    <source>
        <dbReference type="PROSITE" id="PS50893"/>
    </source>
</evidence>
<dbReference type="Pfam" id="PF08352">
    <property type="entry name" value="oligo_HPY"/>
    <property type="match status" value="1"/>
</dbReference>
<protein>
    <submittedName>
        <fullName evidence="6">Peptide ABC transporter ATP-binding protein</fullName>
        <ecNumber evidence="6">3.6.3.-</ecNumber>
        <ecNumber evidence="6">3.6.3.23</ecNumber>
    </submittedName>
</protein>
<evidence type="ECO:0000313" key="7">
    <source>
        <dbReference type="Proteomes" id="UP000254569"/>
    </source>
</evidence>
<keyword evidence="3" id="KW-0547">Nucleotide-binding</keyword>
<evidence type="ECO:0000256" key="3">
    <source>
        <dbReference type="ARBA" id="ARBA00022741"/>
    </source>
</evidence>
<evidence type="ECO:0000256" key="1">
    <source>
        <dbReference type="ARBA" id="ARBA00005417"/>
    </source>
</evidence>
<feature type="domain" description="ABC transporter" evidence="5">
    <location>
        <begin position="9"/>
        <end position="260"/>
    </location>
</feature>
<gene>
    <name evidence="6" type="primary">gsiA_2</name>
    <name evidence="6" type="ORF">NCTC13296_02343</name>
</gene>
<proteinExistence type="inferred from homology"/>
<dbReference type="PROSITE" id="PS50893">
    <property type="entry name" value="ABC_TRANSPORTER_2"/>
    <property type="match status" value="1"/>
</dbReference>
<dbReference type="NCBIfam" id="TIGR01727">
    <property type="entry name" value="oligo_HPY"/>
    <property type="match status" value="1"/>
</dbReference>
<evidence type="ECO:0000313" key="6">
    <source>
        <dbReference type="EMBL" id="SUE15480.1"/>
    </source>
</evidence>
<dbReference type="InterPro" id="IPR003593">
    <property type="entry name" value="AAA+_ATPase"/>
</dbReference>
<dbReference type="PROSITE" id="PS00211">
    <property type="entry name" value="ABC_TRANSPORTER_1"/>
    <property type="match status" value="1"/>
</dbReference>
<dbReference type="InterPro" id="IPR050319">
    <property type="entry name" value="ABC_transp_ATP-bind"/>
</dbReference>
<dbReference type="AlphaFoldDB" id="A0A379LZJ4"/>
<dbReference type="GO" id="GO:0016887">
    <property type="term" value="F:ATP hydrolysis activity"/>
    <property type="evidence" value="ECO:0007669"/>
    <property type="project" value="InterPro"/>
</dbReference>
<dbReference type="GO" id="GO:0055085">
    <property type="term" value="P:transmembrane transport"/>
    <property type="evidence" value="ECO:0007669"/>
    <property type="project" value="UniProtKB-ARBA"/>
</dbReference>
<accession>A0A379LZJ4</accession>
<dbReference type="FunFam" id="3.40.50.300:FF:000016">
    <property type="entry name" value="Oligopeptide ABC transporter ATP-binding component"/>
    <property type="match status" value="1"/>
</dbReference>
<reference evidence="6 7" key="1">
    <citation type="submission" date="2018-06" db="EMBL/GenBank/DDBJ databases">
        <authorList>
            <consortium name="Pathogen Informatics"/>
            <person name="Doyle S."/>
        </authorList>
    </citation>
    <scope>NUCLEOTIDE SEQUENCE [LARGE SCALE GENOMIC DNA]</scope>
    <source>
        <strain evidence="6 7">NCTC13296</strain>
    </source>
</reference>
<dbReference type="Proteomes" id="UP000254569">
    <property type="component" value="Unassembled WGS sequence"/>
</dbReference>
<evidence type="ECO:0000256" key="4">
    <source>
        <dbReference type="ARBA" id="ARBA00022840"/>
    </source>
</evidence>
<dbReference type="GO" id="GO:0015833">
    <property type="term" value="P:peptide transport"/>
    <property type="evidence" value="ECO:0007669"/>
    <property type="project" value="InterPro"/>
</dbReference>
<dbReference type="InterPro" id="IPR003439">
    <property type="entry name" value="ABC_transporter-like_ATP-bd"/>
</dbReference>
<keyword evidence="4 6" id="KW-0067">ATP-binding</keyword>
<dbReference type="EMBL" id="UGVI01000001">
    <property type="protein sequence ID" value="SUE15480.1"/>
    <property type="molecule type" value="Genomic_DNA"/>
</dbReference>
<dbReference type="InterPro" id="IPR013563">
    <property type="entry name" value="Oligopep_ABC_C"/>
</dbReference>
<dbReference type="InterPro" id="IPR027417">
    <property type="entry name" value="P-loop_NTPase"/>
</dbReference>
<dbReference type="InterPro" id="IPR017871">
    <property type="entry name" value="ABC_transporter-like_CS"/>
</dbReference>
<dbReference type="RefSeq" id="WP_064063533.1">
    <property type="nucleotide sequence ID" value="NZ_LPZN01000015.1"/>
</dbReference>
<dbReference type="GO" id="GO:0005524">
    <property type="term" value="F:ATP binding"/>
    <property type="evidence" value="ECO:0007669"/>
    <property type="project" value="UniProtKB-KW"/>
</dbReference>
<dbReference type="SMART" id="SM00382">
    <property type="entry name" value="AAA"/>
    <property type="match status" value="1"/>
</dbReference>
<dbReference type="Pfam" id="PF00005">
    <property type="entry name" value="ABC_tran"/>
    <property type="match status" value="1"/>
</dbReference>
<sequence length="329" mass="35793">MAGTGTAHLREDAVVTLDRMVVEYPTAKGVVQAVSGISLDLVHGETLGLVGESGCGKSSLGRGVLQLPAPTSGSVRLRGIDLCTLTGAALKEQRRYMQMVFQDPISSLNPRRKIGDIVAEGLRIQRREMSPDDVTKVVDDILEAVGLDPAGARTRRASEFSGGQCQRIAIARALILEPELLVCDEPVSALDVSVQAQILNLLEDMKDRYGLTMLFISHDLAVVRNISDRVAVMYLGKLCEVAPTLDLYDRPAHPYTQLLLSSIPTLDDEPMTPVRKVDAELPSPLDPPSGCRFRTRCPSATDQCAVVEPELREVRPGHYVACHHPLLEN</sequence>
<dbReference type="SUPFAM" id="SSF52540">
    <property type="entry name" value="P-loop containing nucleoside triphosphate hydrolases"/>
    <property type="match status" value="1"/>
</dbReference>
<comment type="similarity">
    <text evidence="1">Belongs to the ABC transporter superfamily.</text>
</comment>
<dbReference type="CDD" id="cd03257">
    <property type="entry name" value="ABC_NikE_OppD_transporters"/>
    <property type="match status" value="1"/>
</dbReference>
<dbReference type="OrthoDB" id="8036461at2"/>
<keyword evidence="2" id="KW-0813">Transport</keyword>
<keyword evidence="7" id="KW-1185">Reference proteome</keyword>
<dbReference type="EC" id="3.6.3.-" evidence="6"/>
<dbReference type="PANTHER" id="PTHR43776">
    <property type="entry name" value="TRANSPORT ATP-BINDING PROTEIN"/>
    <property type="match status" value="1"/>
</dbReference>
<dbReference type="Gene3D" id="3.40.50.300">
    <property type="entry name" value="P-loop containing nucleotide triphosphate hydrolases"/>
    <property type="match status" value="1"/>
</dbReference>
<name>A0A379LZJ4_9NOCA</name>